<protein>
    <submittedName>
        <fullName evidence="1">SIS domain-containing protein</fullName>
    </submittedName>
</protein>
<sequence length="202" mass="21859">MKNIISDLLQREAQAVLNIPQDNDFEKAILIIEERVQKLGGKLVTSGMGKAGQIALNISTTFCSTGTPSIFLHPSEAQHGDLGVIQPNDVLLLISNSGRTSEIVALVHLAENLYPGLPLIVITSKSDSDLAEVADIVLLTGNPKELCPLGLTPSTSTTTMTVIGDILVNLMMKKINFTNEQYAKRHHGGYLGEKSKRQSKKQ</sequence>
<gene>
    <name evidence="1" type="ORF">K4L44_12815</name>
</gene>
<evidence type="ECO:0000313" key="2">
    <source>
        <dbReference type="Proteomes" id="UP000826212"/>
    </source>
</evidence>
<keyword evidence="2" id="KW-1185">Reference proteome</keyword>
<evidence type="ECO:0000313" key="1">
    <source>
        <dbReference type="EMBL" id="QZE13457.1"/>
    </source>
</evidence>
<name>A0AC61NM40_9BACT</name>
<accession>A0AC61NM40</accession>
<proteinExistence type="predicted"/>
<dbReference type="EMBL" id="CP081303">
    <property type="protein sequence ID" value="QZE13457.1"/>
    <property type="molecule type" value="Genomic_DNA"/>
</dbReference>
<dbReference type="Proteomes" id="UP000826212">
    <property type="component" value="Chromosome"/>
</dbReference>
<organism evidence="1 2">
    <name type="scientific">Halosquirtibacter laminarini</name>
    <dbReference type="NCBI Taxonomy" id="3374600"/>
    <lineage>
        <taxon>Bacteria</taxon>
        <taxon>Pseudomonadati</taxon>
        <taxon>Bacteroidota</taxon>
        <taxon>Bacteroidia</taxon>
        <taxon>Marinilabiliales</taxon>
        <taxon>Prolixibacteraceae</taxon>
        <taxon>Halosquirtibacter</taxon>
    </lineage>
</organism>
<reference evidence="1" key="1">
    <citation type="submission" date="2021-08" db="EMBL/GenBank/DDBJ databases">
        <title>Novel anaerobic bacterium isolated from sea squirt in East Sea, Republic of Korea.</title>
        <authorList>
            <person name="Nguyen T.H."/>
            <person name="Li Z."/>
            <person name="Lee Y.-J."/>
            <person name="Ko J."/>
            <person name="Kim S.-G."/>
        </authorList>
    </citation>
    <scope>NUCLEOTIDE SEQUENCE</scope>
    <source>
        <strain evidence="1">KCTC 25031</strain>
    </source>
</reference>